<evidence type="ECO:0000313" key="8">
    <source>
        <dbReference type="Proteomes" id="UP001139451"/>
    </source>
</evidence>
<dbReference type="PANTHER" id="PTHR11662">
    <property type="entry name" value="SOLUTE CARRIER FAMILY 17"/>
    <property type="match status" value="1"/>
</dbReference>
<evidence type="ECO:0000259" key="6">
    <source>
        <dbReference type="PROSITE" id="PS50850"/>
    </source>
</evidence>
<dbReference type="InterPro" id="IPR020846">
    <property type="entry name" value="MFS_dom"/>
</dbReference>
<feature type="transmembrane region" description="Helical" evidence="5">
    <location>
        <begin position="60"/>
        <end position="79"/>
    </location>
</feature>
<dbReference type="Proteomes" id="UP001139451">
    <property type="component" value="Unassembled WGS sequence"/>
</dbReference>
<comment type="caution">
    <text evidence="7">The sequence shown here is derived from an EMBL/GenBank/DDBJ whole genome shotgun (WGS) entry which is preliminary data.</text>
</comment>
<dbReference type="PANTHER" id="PTHR11662:SF285">
    <property type="entry name" value="HEXURONATE TRANSPORTER"/>
    <property type="match status" value="1"/>
</dbReference>
<reference evidence="7" key="1">
    <citation type="submission" date="2022-05" db="EMBL/GenBank/DDBJ databases">
        <title>Sphingomonas sp. strain MG17 Genome sequencing and assembly.</title>
        <authorList>
            <person name="Kim I."/>
        </authorList>
    </citation>
    <scope>NUCLEOTIDE SEQUENCE</scope>
    <source>
        <strain evidence="7">MG17</strain>
    </source>
</reference>
<feature type="transmembrane region" description="Helical" evidence="5">
    <location>
        <begin position="175"/>
        <end position="198"/>
    </location>
</feature>
<feature type="transmembrane region" description="Helical" evidence="5">
    <location>
        <begin position="91"/>
        <end position="115"/>
    </location>
</feature>
<feature type="transmembrane region" description="Helical" evidence="5">
    <location>
        <begin position="371"/>
        <end position="394"/>
    </location>
</feature>
<dbReference type="SUPFAM" id="SSF103473">
    <property type="entry name" value="MFS general substrate transporter"/>
    <property type="match status" value="1"/>
</dbReference>
<organism evidence="7 8">
    <name type="scientific">Sphingomonas tagetis</name>
    <dbReference type="NCBI Taxonomy" id="2949092"/>
    <lineage>
        <taxon>Bacteria</taxon>
        <taxon>Pseudomonadati</taxon>
        <taxon>Pseudomonadota</taxon>
        <taxon>Alphaproteobacteria</taxon>
        <taxon>Sphingomonadales</taxon>
        <taxon>Sphingomonadaceae</taxon>
        <taxon>Sphingomonas</taxon>
    </lineage>
</organism>
<dbReference type="AlphaFoldDB" id="A0A9X2HNX3"/>
<name>A0A9X2HNX3_9SPHN</name>
<dbReference type="Gene3D" id="1.20.1250.20">
    <property type="entry name" value="MFS general substrate transporter like domains"/>
    <property type="match status" value="2"/>
</dbReference>
<evidence type="ECO:0000256" key="3">
    <source>
        <dbReference type="ARBA" id="ARBA00022989"/>
    </source>
</evidence>
<dbReference type="InterPro" id="IPR000849">
    <property type="entry name" value="Sugar_P_transporter"/>
</dbReference>
<dbReference type="CDD" id="cd17319">
    <property type="entry name" value="MFS_ExuT_GudP_like"/>
    <property type="match status" value="1"/>
</dbReference>
<dbReference type="PIRSF" id="PIRSF002808">
    <property type="entry name" value="Hexose_phosphate_transp"/>
    <property type="match status" value="1"/>
</dbReference>
<accession>A0A9X2HNX3</accession>
<dbReference type="InterPro" id="IPR050382">
    <property type="entry name" value="MFS_Na/Anion_cotransporter"/>
</dbReference>
<feature type="transmembrane region" description="Helical" evidence="5">
    <location>
        <begin position="21"/>
        <end position="40"/>
    </location>
</feature>
<dbReference type="RefSeq" id="WP_254293351.1">
    <property type="nucleotide sequence ID" value="NZ_JAMLDX010000008.1"/>
</dbReference>
<evidence type="ECO:0000256" key="1">
    <source>
        <dbReference type="ARBA" id="ARBA00004141"/>
    </source>
</evidence>
<protein>
    <submittedName>
        <fullName evidence="7">MFS transporter</fullName>
    </submittedName>
</protein>
<feature type="transmembrane region" description="Helical" evidence="5">
    <location>
        <begin position="308"/>
        <end position="331"/>
    </location>
</feature>
<keyword evidence="3 5" id="KW-1133">Transmembrane helix</keyword>
<keyword evidence="2 5" id="KW-0812">Transmembrane</keyword>
<gene>
    <name evidence="7" type="ORF">M9978_11685</name>
</gene>
<feature type="transmembrane region" description="Helical" evidence="5">
    <location>
        <begin position="239"/>
        <end position="256"/>
    </location>
</feature>
<dbReference type="PROSITE" id="PS50850">
    <property type="entry name" value="MFS"/>
    <property type="match status" value="1"/>
</dbReference>
<evidence type="ECO:0000256" key="5">
    <source>
        <dbReference type="SAM" id="Phobius"/>
    </source>
</evidence>
<keyword evidence="4 5" id="KW-0472">Membrane</keyword>
<evidence type="ECO:0000256" key="2">
    <source>
        <dbReference type="ARBA" id="ARBA00022692"/>
    </source>
</evidence>
<dbReference type="EMBL" id="JAMLDX010000008">
    <property type="protein sequence ID" value="MCP3731089.1"/>
    <property type="molecule type" value="Genomic_DNA"/>
</dbReference>
<evidence type="ECO:0000313" key="7">
    <source>
        <dbReference type="EMBL" id="MCP3731089.1"/>
    </source>
</evidence>
<dbReference type="GO" id="GO:0015134">
    <property type="term" value="F:hexuronate transmembrane transporter activity"/>
    <property type="evidence" value="ECO:0007669"/>
    <property type="project" value="TreeGrafter"/>
</dbReference>
<proteinExistence type="predicted"/>
<dbReference type="InterPro" id="IPR036259">
    <property type="entry name" value="MFS_trans_sf"/>
</dbReference>
<evidence type="ECO:0000256" key="4">
    <source>
        <dbReference type="ARBA" id="ARBA00023136"/>
    </source>
</evidence>
<feature type="transmembrane region" description="Helical" evidence="5">
    <location>
        <begin position="276"/>
        <end position="296"/>
    </location>
</feature>
<dbReference type="InterPro" id="IPR011701">
    <property type="entry name" value="MFS"/>
</dbReference>
<dbReference type="GO" id="GO:0016020">
    <property type="term" value="C:membrane"/>
    <property type="evidence" value="ECO:0007669"/>
    <property type="project" value="UniProtKB-SubCell"/>
</dbReference>
<comment type="subcellular location">
    <subcellularLocation>
        <location evidence="1">Membrane</location>
        <topology evidence="1">Multi-pass membrane protein</topology>
    </subcellularLocation>
</comment>
<keyword evidence="8" id="KW-1185">Reference proteome</keyword>
<sequence length="435" mass="46723">MTTESSARDPVPVAAPPRGRYRWVICALLFASTTICYIDRQIFGLLKPTLDAEFGWSETDYGDIIAAFSLMYAFGYLLGGRLIDRIGVRKGLSLAVFGWSLAAAAHGLMSTVLGFKIARGMLGITEGGNFPASIKAVREWFPPQERAFATGIFNAGSNIGAIVTPISLPFVVAFFGWRAAFLIAGSLGLIWLVLWLRFYELPERQRRLSAEELGFIKAGEDPAPQPHVPWLSLLKYRGTWAYVVGMLMTSPVWWFYLNWVPGFLHDRFGIDMMGSIAPLVVIYLVADVGSIAGGWISSRLIRGGMRPVPARLATMFLMALCPIPVAFIAGVSGLWPAVFMIALAAAGHQGMSANLYTLASDTVPSRGVSSVIGMGGFAAGIVGMFVAMAVGRILDATGGNYSVLFIGAALAYPLAVLVMALIVRRPAAAPSTLEA</sequence>
<feature type="domain" description="Major facilitator superfamily (MFS) profile" evidence="6">
    <location>
        <begin position="25"/>
        <end position="427"/>
    </location>
</feature>
<dbReference type="Pfam" id="PF07690">
    <property type="entry name" value="MFS_1"/>
    <property type="match status" value="1"/>
</dbReference>
<feature type="transmembrane region" description="Helical" evidence="5">
    <location>
        <begin position="400"/>
        <end position="423"/>
    </location>
</feature>